<dbReference type="InterPro" id="IPR051636">
    <property type="entry name" value="Plant_LTP/defense-related"/>
</dbReference>
<evidence type="ECO:0000313" key="5">
    <source>
        <dbReference type="EMBL" id="PNX56080.1"/>
    </source>
</evidence>
<feature type="signal peptide" evidence="3">
    <location>
        <begin position="1"/>
        <end position="25"/>
    </location>
</feature>
<reference evidence="5 6" key="2">
    <citation type="journal article" date="2017" name="Front. Plant Sci.">
        <title>Gene Classification and Mining of Molecular Markers Useful in Red Clover (Trifolium pratense) Breeding.</title>
        <authorList>
            <person name="Istvanek J."/>
            <person name="Dluhosova J."/>
            <person name="Dluhos P."/>
            <person name="Patkova L."/>
            <person name="Nedelnik J."/>
            <person name="Repkova J."/>
        </authorList>
    </citation>
    <scope>NUCLEOTIDE SEQUENCE [LARGE SCALE GENOMIC DNA]</scope>
    <source>
        <strain evidence="6">cv. Tatra</strain>
        <tissue evidence="5">Young leaves</tissue>
    </source>
</reference>
<evidence type="ECO:0000313" key="6">
    <source>
        <dbReference type="Proteomes" id="UP000236291"/>
    </source>
</evidence>
<dbReference type="STRING" id="57577.A0A2K3JPY0"/>
<evidence type="ECO:0000256" key="2">
    <source>
        <dbReference type="SAM" id="MobiDB-lite"/>
    </source>
</evidence>
<dbReference type="InterPro" id="IPR036312">
    <property type="entry name" value="Bifun_inhib/LTP/seed_sf"/>
</dbReference>
<feature type="compositionally biased region" description="Pro residues" evidence="2">
    <location>
        <begin position="32"/>
        <end position="59"/>
    </location>
</feature>
<protein>
    <submittedName>
        <fullName evidence="5">Proline-rich protein</fullName>
    </submittedName>
</protein>
<comment type="caution">
    <text evidence="5">The sequence shown here is derived from an EMBL/GenBank/DDBJ whole genome shotgun (WGS) entry which is preliminary data.</text>
</comment>
<dbReference type="PANTHER" id="PTHR31731">
    <property type="match status" value="1"/>
</dbReference>
<comment type="similarity">
    <text evidence="1">Belongs to the plant LTP family. PEARLI1 subfamily.</text>
</comment>
<dbReference type="EMBL" id="ASHM01073824">
    <property type="protein sequence ID" value="PNX56080.1"/>
    <property type="molecule type" value="Genomic_DNA"/>
</dbReference>
<gene>
    <name evidence="5" type="ORF">L195_g049695</name>
</gene>
<keyword evidence="3" id="KW-0732">Signal</keyword>
<organism evidence="5 6">
    <name type="scientific">Trifolium pratense</name>
    <name type="common">Red clover</name>
    <dbReference type="NCBI Taxonomy" id="57577"/>
    <lineage>
        <taxon>Eukaryota</taxon>
        <taxon>Viridiplantae</taxon>
        <taxon>Streptophyta</taxon>
        <taxon>Embryophyta</taxon>
        <taxon>Tracheophyta</taxon>
        <taxon>Spermatophyta</taxon>
        <taxon>Magnoliopsida</taxon>
        <taxon>eudicotyledons</taxon>
        <taxon>Gunneridae</taxon>
        <taxon>Pentapetalae</taxon>
        <taxon>rosids</taxon>
        <taxon>fabids</taxon>
        <taxon>Fabales</taxon>
        <taxon>Fabaceae</taxon>
        <taxon>Papilionoideae</taxon>
        <taxon>50 kb inversion clade</taxon>
        <taxon>NPAAA clade</taxon>
        <taxon>Hologalegina</taxon>
        <taxon>IRL clade</taxon>
        <taxon>Trifolieae</taxon>
        <taxon>Trifolium</taxon>
    </lineage>
</organism>
<dbReference type="PRINTS" id="PR01217">
    <property type="entry name" value="PRICHEXTENSN"/>
</dbReference>
<feature type="chain" id="PRO_5014454369" evidence="3">
    <location>
        <begin position="26"/>
        <end position="188"/>
    </location>
</feature>
<dbReference type="AlphaFoldDB" id="A0A2K3JPY0"/>
<evidence type="ECO:0000259" key="4">
    <source>
        <dbReference type="SMART" id="SM00499"/>
    </source>
</evidence>
<dbReference type="SUPFAM" id="SSF47699">
    <property type="entry name" value="Bifunctional inhibitor/lipid-transfer protein/seed storage 2S albumin"/>
    <property type="match status" value="1"/>
</dbReference>
<feature type="domain" description="Bifunctional inhibitor/plant lipid transfer protein/seed storage helical" evidence="4">
    <location>
        <begin position="105"/>
        <end position="186"/>
    </location>
</feature>
<dbReference type="ExpressionAtlas" id="A0A2K3JPY0">
    <property type="expression patterns" value="baseline"/>
</dbReference>
<dbReference type="InterPro" id="IPR016140">
    <property type="entry name" value="Bifunc_inhib/LTP/seed_store"/>
</dbReference>
<dbReference type="CDD" id="cd01958">
    <property type="entry name" value="HPS_like"/>
    <property type="match status" value="1"/>
</dbReference>
<dbReference type="Proteomes" id="UP000236291">
    <property type="component" value="Unassembled WGS sequence"/>
</dbReference>
<reference evidence="5 6" key="1">
    <citation type="journal article" date="2014" name="Am. J. Bot.">
        <title>Genome assembly and annotation for red clover (Trifolium pratense; Fabaceae).</title>
        <authorList>
            <person name="Istvanek J."/>
            <person name="Jaros M."/>
            <person name="Krenek A."/>
            <person name="Repkova J."/>
        </authorList>
    </citation>
    <scope>NUCLEOTIDE SEQUENCE [LARGE SCALE GENOMIC DNA]</scope>
    <source>
        <strain evidence="6">cv. Tatra</strain>
        <tissue evidence="5">Young leaves</tissue>
    </source>
</reference>
<feature type="region of interest" description="Disordered" evidence="2">
    <location>
        <begin position="29"/>
        <end position="98"/>
    </location>
</feature>
<dbReference type="Gene3D" id="1.10.110.10">
    <property type="entry name" value="Plant lipid-transfer and hydrophobic proteins"/>
    <property type="match status" value="1"/>
</dbReference>
<feature type="compositionally biased region" description="Pro residues" evidence="2">
    <location>
        <begin position="68"/>
        <end position="98"/>
    </location>
</feature>
<sequence>MNSKSVTPFVIFSLNLLFVTTFVSGAKSLPPKISPSTPPPSISTPPPKVSPSTTPPPMISPSTFAPEPTTPPPTTPPSTPPSIPATPPPPPPPPPQLYPRPPSKCQIGLWNLHVCANLLNIVNVSIGPPQTRECCQLINGLVGLEASVCLCTALKANIFGLINIDLDIPLGIFFNRCGRARPNYICSR</sequence>
<name>A0A2K3JPY0_TRIPR</name>
<dbReference type="Pfam" id="PF14547">
    <property type="entry name" value="Hydrophob_seed"/>
    <property type="match status" value="1"/>
</dbReference>
<proteinExistence type="inferred from homology"/>
<evidence type="ECO:0000256" key="1">
    <source>
        <dbReference type="ARBA" id="ARBA00008965"/>
    </source>
</evidence>
<dbReference type="SMART" id="SM00499">
    <property type="entry name" value="AAI"/>
    <property type="match status" value="1"/>
</dbReference>
<accession>A0A2K3JPY0</accession>
<dbReference type="InterPro" id="IPR027923">
    <property type="entry name" value="Hydrophob_seed_dom"/>
</dbReference>
<evidence type="ECO:0000256" key="3">
    <source>
        <dbReference type="SAM" id="SignalP"/>
    </source>
</evidence>